<dbReference type="InterPro" id="IPR001920">
    <property type="entry name" value="Asp/Glu_race"/>
</dbReference>
<dbReference type="PANTHER" id="PTHR21198:SF7">
    <property type="entry name" value="ASPARTATE-GLUTAMATE RACEMASE FAMILY"/>
    <property type="match status" value="1"/>
</dbReference>
<dbReference type="PROSITE" id="PS00924">
    <property type="entry name" value="ASP_GLU_RACEMASE_2"/>
    <property type="match status" value="1"/>
</dbReference>
<proteinExistence type="inferred from homology"/>
<dbReference type="RefSeq" id="WP_092452454.1">
    <property type="nucleotide sequence ID" value="NZ_FOJI01000005.1"/>
</dbReference>
<gene>
    <name evidence="3" type="ORF">SAMN05421659_10583</name>
</gene>
<dbReference type="AlphaFoldDB" id="A0A1I0PHE9"/>
<evidence type="ECO:0000313" key="3">
    <source>
        <dbReference type="EMBL" id="SEW13680.1"/>
    </source>
</evidence>
<reference evidence="3 4" key="1">
    <citation type="submission" date="2016-10" db="EMBL/GenBank/DDBJ databases">
        <authorList>
            <person name="de Groot N.N."/>
        </authorList>
    </citation>
    <scope>NUCLEOTIDE SEQUENCE [LARGE SCALE GENOMIC DNA]</scope>
    <source>
        <strain evidence="3 4">DSM 9179</strain>
    </source>
</reference>
<dbReference type="GO" id="GO:0047661">
    <property type="term" value="F:amino-acid racemase activity"/>
    <property type="evidence" value="ECO:0007669"/>
    <property type="project" value="InterPro"/>
</dbReference>
<dbReference type="Pfam" id="PF01177">
    <property type="entry name" value="Asp_Glu_race"/>
    <property type="match status" value="1"/>
</dbReference>
<sequence>MKKLGLIGGMGPESTIVYYHDILYGVKNKLGMDVFPPMSIDSINLYEMLEYCDNDNSRLIGLLEQSIENLAAGGAQFAALTSNTSHLVYDALAASSPIPLVSIIDTTCAEVERLGYKKVGLLGTIFTTEGNFFREPFASRGINLVTPDAPTRRFVSDRITSELEIGLVKESTLNAFNKIISDMHKENGIEAVILGCTELPLLFKNAQTPVVCLDTMQLHIAALVDMIIE</sequence>
<dbReference type="NCBIfam" id="TIGR00035">
    <property type="entry name" value="asp_race"/>
    <property type="match status" value="1"/>
</dbReference>
<keyword evidence="4" id="KW-1185">Reference proteome</keyword>
<dbReference type="InterPro" id="IPR033134">
    <property type="entry name" value="Asp/Glu_racemase_AS_2"/>
</dbReference>
<dbReference type="SUPFAM" id="SSF53681">
    <property type="entry name" value="Aspartate/glutamate racemase"/>
    <property type="match status" value="2"/>
</dbReference>
<organism evidence="3 4">
    <name type="scientific">[Clostridium] fimetarium</name>
    <dbReference type="NCBI Taxonomy" id="99656"/>
    <lineage>
        <taxon>Bacteria</taxon>
        <taxon>Bacillati</taxon>
        <taxon>Bacillota</taxon>
        <taxon>Clostridia</taxon>
        <taxon>Lachnospirales</taxon>
        <taxon>Lachnospiraceae</taxon>
    </lineage>
</organism>
<evidence type="ECO:0000313" key="4">
    <source>
        <dbReference type="Proteomes" id="UP000199701"/>
    </source>
</evidence>
<protein>
    <submittedName>
        <fullName evidence="3">Aspartate racemase</fullName>
    </submittedName>
</protein>
<dbReference type="STRING" id="99656.SAMN05421659_10583"/>
<evidence type="ECO:0000256" key="2">
    <source>
        <dbReference type="ARBA" id="ARBA00023235"/>
    </source>
</evidence>
<dbReference type="EMBL" id="FOJI01000005">
    <property type="protein sequence ID" value="SEW13680.1"/>
    <property type="molecule type" value="Genomic_DNA"/>
</dbReference>
<evidence type="ECO:0000256" key="1">
    <source>
        <dbReference type="ARBA" id="ARBA00007847"/>
    </source>
</evidence>
<dbReference type="InterPro" id="IPR015942">
    <property type="entry name" value="Asp/Glu/hydantoin_racemase"/>
</dbReference>
<keyword evidence="2" id="KW-0413">Isomerase</keyword>
<dbReference type="Gene3D" id="3.40.50.1860">
    <property type="match status" value="2"/>
</dbReference>
<accession>A0A1I0PHE9</accession>
<dbReference type="InterPro" id="IPR004380">
    <property type="entry name" value="Asp_race"/>
</dbReference>
<name>A0A1I0PHE9_9FIRM</name>
<dbReference type="PANTHER" id="PTHR21198">
    <property type="entry name" value="GLUTAMATE RACEMASE"/>
    <property type="match status" value="1"/>
</dbReference>
<comment type="similarity">
    <text evidence="1">Belongs to the aspartate/glutamate racemases family.</text>
</comment>
<dbReference type="Proteomes" id="UP000199701">
    <property type="component" value="Unassembled WGS sequence"/>
</dbReference>
<dbReference type="OrthoDB" id="9803739at2"/>